<keyword evidence="3" id="KW-1185">Reference proteome</keyword>
<protein>
    <submittedName>
        <fullName evidence="2">Uncharacterized protein</fullName>
    </submittedName>
</protein>
<dbReference type="EMBL" id="BSPL01000017">
    <property type="protein sequence ID" value="GLS70908.1"/>
    <property type="molecule type" value="Genomic_DNA"/>
</dbReference>
<evidence type="ECO:0000256" key="1">
    <source>
        <dbReference type="SAM" id="MobiDB-lite"/>
    </source>
</evidence>
<feature type="region of interest" description="Disordered" evidence="1">
    <location>
        <begin position="1"/>
        <end position="30"/>
    </location>
</feature>
<organism evidence="2 3">
    <name type="scientific">Methylobacterium tardum</name>
    <dbReference type="NCBI Taxonomy" id="374432"/>
    <lineage>
        <taxon>Bacteria</taxon>
        <taxon>Pseudomonadati</taxon>
        <taxon>Pseudomonadota</taxon>
        <taxon>Alphaproteobacteria</taxon>
        <taxon>Hyphomicrobiales</taxon>
        <taxon>Methylobacteriaceae</taxon>
        <taxon>Methylobacterium</taxon>
    </lineage>
</organism>
<evidence type="ECO:0000313" key="2">
    <source>
        <dbReference type="EMBL" id="GLS70908.1"/>
    </source>
</evidence>
<gene>
    <name evidence="2" type="ORF">GCM10007890_29210</name>
</gene>
<dbReference type="AlphaFoldDB" id="A0AA37TMN8"/>
<accession>A0AA37TMN8</accession>
<proteinExistence type="predicted"/>
<sequence length="58" mass="6152">MSVPSCEAASRALRQITGPESRGTMAGIDPLSGRMQRCALTLDHPIQHRPAILADPAV</sequence>
<evidence type="ECO:0000313" key="3">
    <source>
        <dbReference type="Proteomes" id="UP001157440"/>
    </source>
</evidence>
<name>A0AA37TMN8_9HYPH</name>
<dbReference type="Proteomes" id="UP001157440">
    <property type="component" value="Unassembled WGS sequence"/>
</dbReference>
<reference evidence="3" key="1">
    <citation type="journal article" date="2019" name="Int. J. Syst. Evol. Microbiol.">
        <title>The Global Catalogue of Microorganisms (GCM) 10K type strain sequencing project: providing services to taxonomists for standard genome sequencing and annotation.</title>
        <authorList>
            <consortium name="The Broad Institute Genomics Platform"/>
            <consortium name="The Broad Institute Genome Sequencing Center for Infectious Disease"/>
            <person name="Wu L."/>
            <person name="Ma J."/>
        </authorList>
    </citation>
    <scope>NUCLEOTIDE SEQUENCE [LARGE SCALE GENOMIC DNA]</scope>
    <source>
        <strain evidence="3">NBRC 103632</strain>
    </source>
</reference>
<comment type="caution">
    <text evidence="2">The sequence shown here is derived from an EMBL/GenBank/DDBJ whole genome shotgun (WGS) entry which is preliminary data.</text>
</comment>